<dbReference type="FunFam" id="1.10.238.10:FF:000007">
    <property type="entry name" value="Putative myosin regulatory light chain sqh"/>
    <property type="match status" value="1"/>
</dbReference>
<dbReference type="AlphaFoldDB" id="A0A1R1PEZ1"/>
<sequence length="160" mass="18349">MLNRKKRSLRKQSNVFTIFDQKQITELKEAFSIFDHDADGFVDKEDLKDVLNSLGMDTNEEYIEGMLKEAPGPINFTMFLTMMGEKLSLMDSEHEIYTALQAFDVDKSGMIKAGELQEALMHLGSRLSRQQVENLFADVPIDENGMFKYSKLVDILKNLE</sequence>
<dbReference type="SMART" id="SM00054">
    <property type="entry name" value="EFh"/>
    <property type="match status" value="2"/>
</dbReference>
<dbReference type="PROSITE" id="PS50222">
    <property type="entry name" value="EF_HAND_2"/>
    <property type="match status" value="2"/>
</dbReference>
<dbReference type="Gene3D" id="1.10.238.10">
    <property type="entry name" value="EF-hand"/>
    <property type="match status" value="2"/>
</dbReference>
<feature type="domain" description="EF-hand" evidence="4">
    <location>
        <begin position="91"/>
        <end position="126"/>
    </location>
</feature>
<feature type="domain" description="EF-hand" evidence="4">
    <location>
        <begin position="22"/>
        <end position="57"/>
    </location>
</feature>
<evidence type="ECO:0000313" key="7">
    <source>
        <dbReference type="Proteomes" id="UP000188320"/>
    </source>
</evidence>
<gene>
    <name evidence="6" type="ORF">AX774_g4782</name>
    <name evidence="5" type="ORF">AX774_g7042</name>
</gene>
<dbReference type="InterPro" id="IPR050403">
    <property type="entry name" value="Myosin_RLC"/>
</dbReference>
<protein>
    <submittedName>
        <fullName evidence="5">Myosin regulatory light polypeptide 9</fullName>
    </submittedName>
</protein>
<dbReference type="InterPro" id="IPR002048">
    <property type="entry name" value="EF_hand_dom"/>
</dbReference>
<evidence type="ECO:0000256" key="3">
    <source>
        <dbReference type="ARBA" id="ARBA00022837"/>
    </source>
</evidence>
<evidence type="ECO:0000259" key="4">
    <source>
        <dbReference type="PROSITE" id="PS50222"/>
    </source>
</evidence>
<dbReference type="InterPro" id="IPR018247">
    <property type="entry name" value="EF_Hand_1_Ca_BS"/>
</dbReference>
<keyword evidence="3" id="KW-0106">Calcium</keyword>
<comment type="caution">
    <text evidence="5">The sequence shown here is derived from an EMBL/GenBank/DDBJ whole genome shotgun (WGS) entry which is preliminary data.</text>
</comment>
<dbReference type="SUPFAM" id="SSF47473">
    <property type="entry name" value="EF-hand"/>
    <property type="match status" value="1"/>
</dbReference>
<reference evidence="7" key="2">
    <citation type="submission" date="2017-01" db="EMBL/GenBank/DDBJ databases">
        <authorList>
            <person name="Wang Y."/>
            <person name="White M."/>
            <person name="Kvist S."/>
            <person name="Moncalvo J.-M."/>
        </authorList>
    </citation>
    <scope>NUCLEOTIDE SEQUENCE [LARGE SCALE GENOMIC DNA]</scope>
    <source>
        <strain evidence="7">COL-18-3</strain>
    </source>
</reference>
<dbReference type="Pfam" id="PF13405">
    <property type="entry name" value="EF-hand_6"/>
    <property type="match status" value="1"/>
</dbReference>
<dbReference type="Pfam" id="PF13499">
    <property type="entry name" value="EF-hand_7"/>
    <property type="match status" value="1"/>
</dbReference>
<evidence type="ECO:0000256" key="2">
    <source>
        <dbReference type="ARBA" id="ARBA00022737"/>
    </source>
</evidence>
<dbReference type="PROSITE" id="PS00018">
    <property type="entry name" value="EF_HAND_1"/>
    <property type="match status" value="1"/>
</dbReference>
<evidence type="ECO:0000256" key="1">
    <source>
        <dbReference type="ARBA" id="ARBA00022723"/>
    </source>
</evidence>
<evidence type="ECO:0000313" key="6">
    <source>
        <dbReference type="EMBL" id="OMH81760.1"/>
    </source>
</evidence>
<dbReference type="PANTHER" id="PTHR23049">
    <property type="entry name" value="MYOSIN REGULATORY LIGHT CHAIN 2"/>
    <property type="match status" value="1"/>
</dbReference>
<accession>A0A1R1PEZ1</accession>
<dbReference type="EMBL" id="LSSK01001515">
    <property type="protein sequence ID" value="OMH79544.1"/>
    <property type="molecule type" value="Genomic_DNA"/>
</dbReference>
<dbReference type="Proteomes" id="UP000188320">
    <property type="component" value="Unassembled WGS sequence"/>
</dbReference>
<dbReference type="InterPro" id="IPR011992">
    <property type="entry name" value="EF-hand-dom_pair"/>
</dbReference>
<dbReference type="OrthoDB" id="429467at2759"/>
<organism evidence="5 7">
    <name type="scientific">Zancudomyces culisetae</name>
    <name type="common">Gut fungus</name>
    <name type="synonym">Smittium culisetae</name>
    <dbReference type="NCBI Taxonomy" id="1213189"/>
    <lineage>
        <taxon>Eukaryota</taxon>
        <taxon>Fungi</taxon>
        <taxon>Fungi incertae sedis</taxon>
        <taxon>Zoopagomycota</taxon>
        <taxon>Kickxellomycotina</taxon>
        <taxon>Harpellomycetes</taxon>
        <taxon>Harpellales</taxon>
        <taxon>Legeriomycetaceae</taxon>
        <taxon>Zancudomyces</taxon>
    </lineage>
</organism>
<name>A0A1R1PEZ1_ZANCU</name>
<keyword evidence="1" id="KW-0479">Metal-binding</keyword>
<keyword evidence="2" id="KW-0677">Repeat</keyword>
<keyword evidence="7" id="KW-1185">Reference proteome</keyword>
<evidence type="ECO:0000313" key="5">
    <source>
        <dbReference type="EMBL" id="OMH79544.1"/>
    </source>
</evidence>
<dbReference type="GO" id="GO:0005509">
    <property type="term" value="F:calcium ion binding"/>
    <property type="evidence" value="ECO:0007669"/>
    <property type="project" value="InterPro"/>
</dbReference>
<proteinExistence type="predicted"/>
<reference evidence="5" key="1">
    <citation type="submission" date="2017-01" db="EMBL/GenBank/DDBJ databases">
        <authorList>
            <person name="Mah S.A."/>
            <person name="Swanson W.J."/>
            <person name="Moy G.W."/>
            <person name="Vacquier V.D."/>
        </authorList>
    </citation>
    <scope>NUCLEOTIDE SEQUENCE [LARGE SCALE GENOMIC DNA]</scope>
    <source>
        <strain evidence="5">COL-18-3</strain>
    </source>
</reference>
<dbReference type="EMBL" id="LSSK01000830">
    <property type="protein sequence ID" value="OMH81760.1"/>
    <property type="molecule type" value="Genomic_DNA"/>
</dbReference>